<reference evidence="5" key="1">
    <citation type="submission" date="2019-09" db="EMBL/GenBank/DDBJ databases">
        <title>The Mitochondrial Proteome of the Jakobid, Andalucia godoyi, a Protist With the Most Gene-Rich and Bacteria-Like Mitochondrial Genome.</title>
        <authorList>
            <person name="Gray M.W."/>
            <person name="Burger G."/>
            <person name="Derelle R."/>
            <person name="Klimes V."/>
            <person name="Leger M."/>
            <person name="Sarrasin M."/>
            <person name="Vlcek C."/>
            <person name="Roger A.J."/>
            <person name="Elias M."/>
            <person name="Lang B.F."/>
        </authorList>
    </citation>
    <scope>NUCLEOTIDE SEQUENCE</scope>
    <source>
        <strain evidence="5">And28</strain>
    </source>
</reference>
<feature type="compositionally biased region" description="Low complexity" evidence="4">
    <location>
        <begin position="1"/>
        <end position="11"/>
    </location>
</feature>
<dbReference type="InterPro" id="IPR041988">
    <property type="entry name" value="Ribosomal_uL24_KOW"/>
</dbReference>
<dbReference type="AlphaFoldDB" id="A0A8K0F213"/>
<dbReference type="InterPro" id="IPR005756">
    <property type="entry name" value="Ribosomal_uL24_euk/arc"/>
</dbReference>
<accession>A0A8K0F213</accession>
<dbReference type="OrthoDB" id="1688503at2759"/>
<name>A0A8K0F213_ANDGO</name>
<dbReference type="EMBL" id="VRVR01000042">
    <property type="protein sequence ID" value="KAF0852358.1"/>
    <property type="molecule type" value="Genomic_DNA"/>
</dbReference>
<dbReference type="GO" id="GO:0015934">
    <property type="term" value="C:large ribosomal subunit"/>
    <property type="evidence" value="ECO:0007669"/>
    <property type="project" value="InterPro"/>
</dbReference>
<dbReference type="GO" id="GO:0003735">
    <property type="term" value="F:structural constituent of ribosome"/>
    <property type="evidence" value="ECO:0007669"/>
    <property type="project" value="InterPro"/>
</dbReference>
<protein>
    <submittedName>
        <fullName evidence="5">60S large subunit ribosomal protein uL24 (RpL26)</fullName>
    </submittedName>
</protein>
<evidence type="ECO:0000313" key="6">
    <source>
        <dbReference type="Proteomes" id="UP000799049"/>
    </source>
</evidence>
<sequence length="145" mass="16228">MKFNSQVSSSRRVNRRNHFKAPSSVRRVLLSAPLSKSLRAEHKVRSLPVRKGDTVQIVRGGEKVLKREGKVTAVYRKRMCIYVDRVQREKANGGQSNLAIDPSNVVITKLKIDKDRNNLIARKAAGLGAEKGKFTDKDVSMAEVD</sequence>
<dbReference type="PANTHER" id="PTHR11143">
    <property type="entry name" value="60S RIBOSOMAL PROTEIN L26 FAMILY MEMBER"/>
    <property type="match status" value="1"/>
</dbReference>
<gene>
    <name evidence="5" type="ORF">ANDGO_00872</name>
</gene>
<proteinExistence type="inferred from homology"/>
<keyword evidence="6" id="KW-1185">Reference proteome</keyword>
<dbReference type="GO" id="GO:0003723">
    <property type="term" value="F:RNA binding"/>
    <property type="evidence" value="ECO:0007669"/>
    <property type="project" value="InterPro"/>
</dbReference>
<dbReference type="Pfam" id="PF16906">
    <property type="entry name" value="Ribosomal_L26"/>
    <property type="match status" value="1"/>
</dbReference>
<comment type="caution">
    <text evidence="5">The sequence shown here is derived from an EMBL/GenBank/DDBJ whole genome shotgun (WGS) entry which is preliminary data.</text>
</comment>
<feature type="region of interest" description="Disordered" evidence="4">
    <location>
        <begin position="1"/>
        <end position="20"/>
    </location>
</feature>
<keyword evidence="2 5" id="KW-0689">Ribosomal protein</keyword>
<dbReference type="InterPro" id="IPR014722">
    <property type="entry name" value="Rib_uL2_dom2"/>
</dbReference>
<dbReference type="InterPro" id="IPR008991">
    <property type="entry name" value="Translation_prot_SH3-like_sf"/>
</dbReference>
<evidence type="ECO:0000313" key="5">
    <source>
        <dbReference type="EMBL" id="KAF0852358.1"/>
    </source>
</evidence>
<dbReference type="Proteomes" id="UP000799049">
    <property type="component" value="Unassembled WGS sequence"/>
</dbReference>
<evidence type="ECO:0000256" key="1">
    <source>
        <dbReference type="ARBA" id="ARBA00010618"/>
    </source>
</evidence>
<dbReference type="SUPFAM" id="SSF50104">
    <property type="entry name" value="Translation proteins SH3-like domain"/>
    <property type="match status" value="1"/>
</dbReference>
<dbReference type="FunFam" id="2.30.30.30:FF:000009">
    <property type="entry name" value="60S ribosomal protein L26"/>
    <property type="match status" value="1"/>
</dbReference>
<dbReference type="GO" id="GO:0006412">
    <property type="term" value="P:translation"/>
    <property type="evidence" value="ECO:0007669"/>
    <property type="project" value="InterPro"/>
</dbReference>
<dbReference type="CDD" id="cd06089">
    <property type="entry name" value="KOW_RPL26"/>
    <property type="match status" value="1"/>
</dbReference>
<dbReference type="NCBIfam" id="TIGR01080">
    <property type="entry name" value="rplX_A_E"/>
    <property type="match status" value="1"/>
</dbReference>
<evidence type="ECO:0000256" key="4">
    <source>
        <dbReference type="SAM" id="MobiDB-lite"/>
    </source>
</evidence>
<keyword evidence="3" id="KW-0687">Ribonucleoprotein</keyword>
<organism evidence="5 6">
    <name type="scientific">Andalucia godoyi</name>
    <name type="common">Flagellate</name>
    <dbReference type="NCBI Taxonomy" id="505711"/>
    <lineage>
        <taxon>Eukaryota</taxon>
        <taxon>Discoba</taxon>
        <taxon>Jakobida</taxon>
        <taxon>Andalucina</taxon>
        <taxon>Andaluciidae</taxon>
        <taxon>Andalucia</taxon>
    </lineage>
</organism>
<evidence type="ECO:0000256" key="2">
    <source>
        <dbReference type="ARBA" id="ARBA00022980"/>
    </source>
</evidence>
<evidence type="ECO:0000256" key="3">
    <source>
        <dbReference type="ARBA" id="ARBA00023274"/>
    </source>
</evidence>
<comment type="similarity">
    <text evidence="1">Belongs to the universal ribosomal protein uL24 family.</text>
</comment>
<dbReference type="Gene3D" id="2.30.30.30">
    <property type="match status" value="1"/>
</dbReference>